<comment type="caution">
    <text evidence="1">The sequence shown here is derived from an EMBL/GenBank/DDBJ whole genome shotgun (WGS) entry which is preliminary data.</text>
</comment>
<evidence type="ECO:0000313" key="2">
    <source>
        <dbReference type="Proteomes" id="UP001165960"/>
    </source>
</evidence>
<keyword evidence="2" id="KW-1185">Reference proteome</keyword>
<protein>
    <submittedName>
        <fullName evidence="1">Uncharacterized protein</fullName>
    </submittedName>
</protein>
<name>A0ACC2RGE6_9FUNG</name>
<dbReference type="Proteomes" id="UP001165960">
    <property type="component" value="Unassembled WGS sequence"/>
</dbReference>
<dbReference type="EMBL" id="QTSX02007267">
    <property type="protein sequence ID" value="KAJ9049173.1"/>
    <property type="molecule type" value="Genomic_DNA"/>
</dbReference>
<reference evidence="1" key="1">
    <citation type="submission" date="2022-04" db="EMBL/GenBank/DDBJ databases">
        <title>Genome of the entomopathogenic fungus Entomophthora muscae.</title>
        <authorList>
            <person name="Elya C."/>
            <person name="Lovett B.R."/>
            <person name="Lee E."/>
            <person name="Macias A.M."/>
            <person name="Hajek A.E."/>
            <person name="De Bivort B.L."/>
            <person name="Kasson M.T."/>
            <person name="De Fine Licht H.H."/>
            <person name="Stajich J.E."/>
        </authorList>
    </citation>
    <scope>NUCLEOTIDE SEQUENCE</scope>
    <source>
        <strain evidence="1">Berkeley</strain>
    </source>
</reference>
<proteinExistence type="predicted"/>
<evidence type="ECO:0000313" key="1">
    <source>
        <dbReference type="EMBL" id="KAJ9049173.1"/>
    </source>
</evidence>
<gene>
    <name evidence="1" type="ORF">DSO57_1027445</name>
</gene>
<accession>A0ACC2RGE6</accession>
<organism evidence="1 2">
    <name type="scientific">Entomophthora muscae</name>
    <dbReference type="NCBI Taxonomy" id="34485"/>
    <lineage>
        <taxon>Eukaryota</taxon>
        <taxon>Fungi</taxon>
        <taxon>Fungi incertae sedis</taxon>
        <taxon>Zoopagomycota</taxon>
        <taxon>Entomophthoromycotina</taxon>
        <taxon>Entomophthoromycetes</taxon>
        <taxon>Entomophthorales</taxon>
        <taxon>Entomophthoraceae</taxon>
        <taxon>Entomophthora</taxon>
    </lineage>
</organism>
<sequence length="71" mass="8118">MSHYKVLFLKWRVLPFKEVLPGLPPKKIIHHTIQLKGVVPKVQPIYCLTPSKDNALCTYLKEAPEKGLIIP</sequence>